<dbReference type="InterPro" id="IPR050072">
    <property type="entry name" value="Peptidase_M20A"/>
</dbReference>
<dbReference type="eggNOG" id="COG0624">
    <property type="taxonomic scope" value="Bacteria"/>
</dbReference>
<dbReference type="KEGG" id="sct:SCAT_5693"/>
<dbReference type="PROSITE" id="PS00758">
    <property type="entry name" value="ARGE_DAPE_CPG2_1"/>
    <property type="match status" value="1"/>
</dbReference>
<dbReference type="RefSeq" id="WP_014146394.1">
    <property type="nucleotide sequence ID" value="NC_016111.1"/>
</dbReference>
<evidence type="ECO:0000256" key="4">
    <source>
        <dbReference type="ARBA" id="ARBA00022833"/>
    </source>
</evidence>
<dbReference type="InterPro" id="IPR017150">
    <property type="entry name" value="Pept_M20_glutamate_carboxypep"/>
</dbReference>
<evidence type="ECO:0000256" key="3">
    <source>
        <dbReference type="ARBA" id="ARBA00022801"/>
    </source>
</evidence>
<dbReference type="Pfam" id="PF07687">
    <property type="entry name" value="M20_dimer"/>
    <property type="match status" value="1"/>
</dbReference>
<accession>F8JTX4</accession>
<sequence length="383" mass="39229">MDISGKPTAVGRLQALRARTDAMVADLAALVGVETPSEDLDACAAGAEAVAALAYEVFGEAGEVVEVEGRRHLRWRWPQAPGRPRIALVGHYDTVWPLGTLARWPFTVDEATGRASGPGCFDMKAGIVQLFHAVAALDDRGGLEILLTCDEEVGSRTSRALVEEAARGARAALVLEASADGAVKVGRKGTGMYRLDVDGRAAHAGLEPERGANALTALARVLTALEAVAAPERGTTVTATLAGAGTASNVVPAHAWAELDVRVAEPREATRVDRELRALTTGVEGTRLRISGGPRRPPMPAGAGAALHARLAVLAAELGLGPIAGVSVGGGSDGNFTAAVGCPTLDGLGAVGNGAHAEGEWVSVAAMPERAALLAQLVDDLRG</sequence>
<keyword evidence="4" id="KW-0862">Zinc</keyword>
<feature type="domain" description="Peptidase M20 dimerisation" evidence="6">
    <location>
        <begin position="185"/>
        <end position="278"/>
    </location>
</feature>
<dbReference type="KEGG" id="scy:SCATT_56930"/>
<dbReference type="InterPro" id="IPR036264">
    <property type="entry name" value="Bact_exopeptidase_dim_dom"/>
</dbReference>
<feature type="active site" description="Proton acceptor" evidence="5">
    <location>
        <position position="151"/>
    </location>
</feature>
<evidence type="ECO:0000313" key="7">
    <source>
        <dbReference type="EMBL" id="AEW98064.1"/>
    </source>
</evidence>
<dbReference type="PIRSF" id="PIRSF037238">
    <property type="entry name" value="Carboxypeptidase_G2"/>
    <property type="match status" value="1"/>
</dbReference>
<dbReference type="PATRIC" id="fig|1003195.11.peg.7107"/>
<keyword evidence="7" id="KW-0121">Carboxypeptidase</keyword>
<proteinExistence type="predicted"/>
<dbReference type="GO" id="GO:0046872">
    <property type="term" value="F:metal ion binding"/>
    <property type="evidence" value="ECO:0007669"/>
    <property type="project" value="UniProtKB-KW"/>
</dbReference>
<keyword evidence="2" id="KW-0479">Metal-binding</keyword>
<dbReference type="InterPro" id="IPR002933">
    <property type="entry name" value="Peptidase_M20"/>
</dbReference>
<organism evidence="7 8">
    <name type="scientific">Streptantibioticus cattleyicolor (strain ATCC 35852 / DSM 46488 / JCM 4925 / NBRC 14057 / NRRL 8057)</name>
    <name type="common">Streptomyces cattleya</name>
    <dbReference type="NCBI Taxonomy" id="1003195"/>
    <lineage>
        <taxon>Bacteria</taxon>
        <taxon>Bacillati</taxon>
        <taxon>Actinomycetota</taxon>
        <taxon>Actinomycetes</taxon>
        <taxon>Kitasatosporales</taxon>
        <taxon>Streptomycetaceae</taxon>
        <taxon>Streptantibioticus</taxon>
    </lineage>
</organism>
<dbReference type="PANTHER" id="PTHR43808">
    <property type="entry name" value="ACETYLORNITHINE DEACETYLASE"/>
    <property type="match status" value="1"/>
</dbReference>
<dbReference type="InterPro" id="IPR001261">
    <property type="entry name" value="ArgE/DapE_CS"/>
</dbReference>
<feature type="active site" evidence="5">
    <location>
        <position position="93"/>
    </location>
</feature>
<keyword evidence="3" id="KW-0378">Hydrolase</keyword>
<accession>G8X469</accession>
<dbReference type="PANTHER" id="PTHR43808:SF9">
    <property type="entry name" value="BLL0789 PROTEIN"/>
    <property type="match status" value="1"/>
</dbReference>
<dbReference type="AlphaFoldDB" id="F8JTX4"/>
<evidence type="ECO:0000259" key="6">
    <source>
        <dbReference type="Pfam" id="PF07687"/>
    </source>
</evidence>
<dbReference type="Proteomes" id="UP000007842">
    <property type="component" value="Chromosome"/>
</dbReference>
<evidence type="ECO:0000256" key="5">
    <source>
        <dbReference type="PIRSR" id="PIRSR037238-1"/>
    </source>
</evidence>
<dbReference type="SUPFAM" id="SSF55031">
    <property type="entry name" value="Bacterial exopeptidase dimerisation domain"/>
    <property type="match status" value="1"/>
</dbReference>
<dbReference type="OrthoDB" id="9783294at2"/>
<keyword evidence="7" id="KW-0645">Protease</keyword>
<evidence type="ECO:0000256" key="2">
    <source>
        <dbReference type="ARBA" id="ARBA00022723"/>
    </source>
</evidence>
<dbReference type="Gene3D" id="3.30.70.360">
    <property type="match status" value="1"/>
</dbReference>
<dbReference type="HOGENOM" id="CLU_021802_7_0_11"/>
<comment type="cofactor">
    <cofactor evidence="1">
        <name>Zn(2+)</name>
        <dbReference type="ChEBI" id="CHEBI:29105"/>
    </cofactor>
</comment>
<evidence type="ECO:0000313" key="8">
    <source>
        <dbReference type="Proteomes" id="UP000007842"/>
    </source>
</evidence>
<dbReference type="GO" id="GO:0004180">
    <property type="term" value="F:carboxypeptidase activity"/>
    <property type="evidence" value="ECO:0007669"/>
    <property type="project" value="UniProtKB-KW"/>
</dbReference>
<dbReference type="SUPFAM" id="SSF53187">
    <property type="entry name" value="Zn-dependent exopeptidases"/>
    <property type="match status" value="1"/>
</dbReference>
<dbReference type="STRING" id="1003195.SCATT_56930"/>
<dbReference type="Gene3D" id="3.40.630.10">
    <property type="entry name" value="Zn peptidases"/>
    <property type="match status" value="1"/>
</dbReference>
<evidence type="ECO:0000256" key="1">
    <source>
        <dbReference type="ARBA" id="ARBA00001947"/>
    </source>
</evidence>
<gene>
    <name evidence="7" type="ordered locus">SCATT_56930</name>
</gene>
<dbReference type="Pfam" id="PF01546">
    <property type="entry name" value="Peptidase_M20"/>
    <property type="match status" value="1"/>
</dbReference>
<reference evidence="8" key="1">
    <citation type="submission" date="2011-12" db="EMBL/GenBank/DDBJ databases">
        <title>Complete genome sequence of Streptomyces cattleya strain DSM 46488.</title>
        <authorList>
            <person name="Ou H.-Y."/>
            <person name="Li P."/>
            <person name="Zhao C."/>
            <person name="O'Hagan D."/>
            <person name="Deng Z."/>
        </authorList>
    </citation>
    <scope>NUCLEOTIDE SEQUENCE [LARGE SCALE GENOMIC DNA]</scope>
    <source>
        <strain evidence="8">ATCC 35852 / DSM 46488 / JCM 4925 / NBRC 14057 / NRRL 8057</strain>
    </source>
</reference>
<protein>
    <submittedName>
        <fullName evidence="7">Carboxypeptidase</fullName>
    </submittedName>
</protein>
<keyword evidence="8" id="KW-1185">Reference proteome</keyword>
<name>F8JTX4_STREN</name>
<dbReference type="InterPro" id="IPR011650">
    <property type="entry name" value="Peptidase_M20_dimer"/>
</dbReference>
<dbReference type="EMBL" id="CP003219">
    <property type="protein sequence ID" value="AEW98064.1"/>
    <property type="molecule type" value="Genomic_DNA"/>
</dbReference>